<dbReference type="InterPro" id="IPR009614">
    <property type="entry name" value="YoeB_toxin"/>
</dbReference>
<evidence type="ECO:0000256" key="4">
    <source>
        <dbReference type="ARBA" id="ARBA00022759"/>
    </source>
</evidence>
<evidence type="ECO:0000256" key="3">
    <source>
        <dbReference type="ARBA" id="ARBA00022722"/>
    </source>
</evidence>
<organism evidence="8 9">
    <name type="scientific">Weissella thailandensis</name>
    <dbReference type="NCBI Taxonomy" id="89061"/>
    <lineage>
        <taxon>Bacteria</taxon>
        <taxon>Bacillati</taxon>
        <taxon>Bacillota</taxon>
        <taxon>Bacilli</taxon>
        <taxon>Lactobacillales</taxon>
        <taxon>Lactobacillaceae</taxon>
        <taxon>Weissella</taxon>
    </lineage>
</organism>
<gene>
    <name evidence="8" type="ORF">DWV05_05910</name>
</gene>
<reference evidence="8 9" key="1">
    <citation type="submission" date="2018-07" db="EMBL/GenBank/DDBJ databases">
        <title>Genome-based reclassification of Weissella jogaejeotgali as Weissella thailandensis.</title>
        <authorList>
            <person name="Chun J."/>
            <person name="Kim B.-Y."/>
            <person name="Kwak M.-J."/>
        </authorList>
    </citation>
    <scope>NUCLEOTIDE SEQUENCE [LARGE SCALE GENOMIC DNA]</scope>
    <source>
        <strain evidence="8 9">KCTC 3751</strain>
    </source>
</reference>
<dbReference type="PANTHER" id="PTHR38039:SF1">
    <property type="entry name" value="TOXIN YOEB"/>
    <property type="match status" value="1"/>
</dbReference>
<evidence type="ECO:0000256" key="7">
    <source>
        <dbReference type="ARBA" id="ARBA00050056"/>
    </source>
</evidence>
<dbReference type="InterPro" id="IPR035093">
    <property type="entry name" value="RelE/ParE_toxin_dom_sf"/>
</dbReference>
<dbReference type="Gene3D" id="3.30.2310.20">
    <property type="entry name" value="RelE-like"/>
    <property type="match status" value="1"/>
</dbReference>
<keyword evidence="3" id="KW-0540">Nuclease</keyword>
<keyword evidence="9" id="KW-1185">Reference proteome</keyword>
<dbReference type="Proteomes" id="UP000254492">
    <property type="component" value="Unassembled WGS sequence"/>
</dbReference>
<comment type="caution">
    <text evidence="8">The sequence shown here is derived from an EMBL/GenBank/DDBJ whole genome shotgun (WGS) entry which is preliminary data.</text>
</comment>
<name>A0ABX9I431_9LACO</name>
<evidence type="ECO:0000256" key="2">
    <source>
        <dbReference type="ARBA" id="ARBA00022649"/>
    </source>
</evidence>
<dbReference type="EMBL" id="QRAY01000009">
    <property type="protein sequence ID" value="RDS59444.1"/>
    <property type="molecule type" value="Genomic_DNA"/>
</dbReference>
<accession>A0ABX9I431</accession>
<evidence type="ECO:0000256" key="5">
    <source>
        <dbReference type="ARBA" id="ARBA00022801"/>
    </source>
</evidence>
<dbReference type="PANTHER" id="PTHR38039">
    <property type="entry name" value="TOXIN YOEB"/>
    <property type="match status" value="1"/>
</dbReference>
<evidence type="ECO:0000256" key="1">
    <source>
        <dbReference type="ARBA" id="ARBA00008172"/>
    </source>
</evidence>
<keyword evidence="4" id="KW-0255">Endonuclease</keyword>
<evidence type="ECO:0000313" key="8">
    <source>
        <dbReference type="EMBL" id="RDS59444.1"/>
    </source>
</evidence>
<dbReference type="SUPFAM" id="SSF143011">
    <property type="entry name" value="RelE-like"/>
    <property type="match status" value="1"/>
</dbReference>
<evidence type="ECO:0000256" key="6">
    <source>
        <dbReference type="ARBA" id="ARBA00030388"/>
    </source>
</evidence>
<sequence length="105" mass="12078">MMSDWHIKIKKSAKGDLKKALKSPLRSSFEEIVTVLQTDPYLAIQSFEKLTPPAAGYYSRRINGQHRVVYKINNEQKIVEIYSCWAHYESGSLEMKGKSSARQNK</sequence>
<evidence type="ECO:0000313" key="9">
    <source>
        <dbReference type="Proteomes" id="UP000254492"/>
    </source>
</evidence>
<protein>
    <recommendedName>
        <fullName evidence="7">Endoribonuclease YoeB</fullName>
    </recommendedName>
    <alternativeName>
        <fullName evidence="6">Putative mRNA interferase YoeB</fullName>
    </alternativeName>
</protein>
<dbReference type="Pfam" id="PF06769">
    <property type="entry name" value="YoeB_toxin"/>
    <property type="match status" value="1"/>
</dbReference>
<keyword evidence="2" id="KW-1277">Toxin-antitoxin system</keyword>
<keyword evidence="5" id="KW-0378">Hydrolase</keyword>
<dbReference type="NCBIfam" id="TIGR02116">
    <property type="entry name" value="toxin_Txe_YoeB"/>
    <property type="match status" value="1"/>
</dbReference>
<proteinExistence type="inferred from homology"/>
<comment type="similarity">
    <text evidence="1">Belongs to the YoeB family.</text>
</comment>